<evidence type="ECO:0000256" key="5">
    <source>
        <dbReference type="ARBA" id="ARBA00022692"/>
    </source>
</evidence>
<organism evidence="11 12">
    <name type="scientific">Candidatus Eisenbergiella pullistercoris</name>
    <dbReference type="NCBI Taxonomy" id="2838555"/>
    <lineage>
        <taxon>Bacteria</taxon>
        <taxon>Bacillati</taxon>
        <taxon>Bacillota</taxon>
        <taxon>Clostridia</taxon>
        <taxon>Lachnospirales</taxon>
        <taxon>Lachnospiraceae</taxon>
        <taxon>Eisenbergiella</taxon>
    </lineage>
</organism>
<proteinExistence type="predicted"/>
<evidence type="ECO:0000256" key="3">
    <source>
        <dbReference type="ARBA" id="ARBA00022475"/>
    </source>
</evidence>
<comment type="caution">
    <text evidence="11">The sequence shown here is derived from an EMBL/GenBank/DDBJ whole genome shotgun (WGS) entry which is preliminary data.</text>
</comment>
<name>A0A9D2C6K9_9FIRM</name>
<feature type="transmembrane region" description="Helical" evidence="10">
    <location>
        <begin position="224"/>
        <end position="246"/>
    </location>
</feature>
<feature type="transmembrane region" description="Helical" evidence="10">
    <location>
        <begin position="277"/>
        <end position="294"/>
    </location>
</feature>
<evidence type="ECO:0000256" key="7">
    <source>
        <dbReference type="ARBA" id="ARBA00022989"/>
    </source>
</evidence>
<keyword evidence="3" id="KW-1003">Cell membrane</keyword>
<keyword evidence="4" id="KW-0633">Potassium transport</keyword>
<dbReference type="InterPro" id="IPR003445">
    <property type="entry name" value="Cat_transpt"/>
</dbReference>
<keyword evidence="6" id="KW-0630">Potassium</keyword>
<sequence length="433" mass="46380">MFFINFLKKQPPGRLIAMGFAAVILTGAVLLVLPVSVWPDAQVSFVDALFTSTSAVCVTGLIAIDVADHFTPFGQAVVAVLIQIGGLGVTSVGVGLILAAGKRVSIRGRLLAKEALNVDSFRGIVKLVRAVLLMTLFFEVTGAILSFLVFSRDYPLPRALWISVFHSVAAFNNSGFDILGGLRNLIPYQDNILLNLTTCGLIIFGGIGFLVILDVMKQKRFKKLALHSKVVITTSIVLIAAGTVLLKLTEDVTWMGAFFHSVSARTAGFSTYAIGDFTNAGLFVLCILMFIGASPGSTGGGIKTSTFFVLVQAARSIFVKKPLSSFRRNISKENLSKAYLVTSLSMGVVCVATFLMCVLEPDCTFIQLLFEVISAFGTVGLSTGITPDLSAAGKLVIILVMYTGRIGAFTLVSMWIEHPEPNARYTEEPVTIG</sequence>
<evidence type="ECO:0000256" key="8">
    <source>
        <dbReference type="ARBA" id="ARBA00023065"/>
    </source>
</evidence>
<keyword evidence="8" id="KW-0406">Ion transport</keyword>
<evidence type="ECO:0000313" key="11">
    <source>
        <dbReference type="EMBL" id="HIY59486.1"/>
    </source>
</evidence>
<dbReference type="GO" id="GO:0015379">
    <property type="term" value="F:potassium:chloride symporter activity"/>
    <property type="evidence" value="ECO:0007669"/>
    <property type="project" value="InterPro"/>
</dbReference>
<keyword evidence="2" id="KW-0813">Transport</keyword>
<protein>
    <submittedName>
        <fullName evidence="11">TrkH family potassium uptake protein</fullName>
    </submittedName>
</protein>
<dbReference type="Proteomes" id="UP000824007">
    <property type="component" value="Unassembled WGS sequence"/>
</dbReference>
<feature type="transmembrane region" description="Helical" evidence="10">
    <location>
        <begin position="365"/>
        <end position="383"/>
    </location>
</feature>
<evidence type="ECO:0000256" key="1">
    <source>
        <dbReference type="ARBA" id="ARBA00004651"/>
    </source>
</evidence>
<dbReference type="AlphaFoldDB" id="A0A9D2C6K9"/>
<evidence type="ECO:0000313" key="12">
    <source>
        <dbReference type="Proteomes" id="UP000824007"/>
    </source>
</evidence>
<reference evidence="11" key="1">
    <citation type="journal article" date="2021" name="PeerJ">
        <title>Extensive microbial diversity within the chicken gut microbiome revealed by metagenomics and culture.</title>
        <authorList>
            <person name="Gilroy R."/>
            <person name="Ravi A."/>
            <person name="Getino M."/>
            <person name="Pursley I."/>
            <person name="Horton D.L."/>
            <person name="Alikhan N.F."/>
            <person name="Baker D."/>
            <person name="Gharbi K."/>
            <person name="Hall N."/>
            <person name="Watson M."/>
            <person name="Adriaenssens E.M."/>
            <person name="Foster-Nyarko E."/>
            <person name="Jarju S."/>
            <person name="Secka A."/>
            <person name="Antonio M."/>
            <person name="Oren A."/>
            <person name="Chaudhuri R.R."/>
            <person name="La Ragione R."/>
            <person name="Hildebrand F."/>
            <person name="Pallen M.J."/>
        </authorList>
    </citation>
    <scope>NUCLEOTIDE SEQUENCE</scope>
    <source>
        <strain evidence="11">ChiSxjej3B15-24422</strain>
    </source>
</reference>
<dbReference type="InterPro" id="IPR004772">
    <property type="entry name" value="TrkH"/>
</dbReference>
<feature type="transmembrane region" description="Helical" evidence="10">
    <location>
        <begin position="192"/>
        <end position="212"/>
    </location>
</feature>
<keyword evidence="9 10" id="KW-0472">Membrane</keyword>
<keyword evidence="7 10" id="KW-1133">Transmembrane helix</keyword>
<evidence type="ECO:0000256" key="6">
    <source>
        <dbReference type="ARBA" id="ARBA00022958"/>
    </source>
</evidence>
<keyword evidence="5 10" id="KW-0812">Transmembrane</keyword>
<dbReference type="GO" id="GO:0005886">
    <property type="term" value="C:plasma membrane"/>
    <property type="evidence" value="ECO:0007669"/>
    <property type="project" value="UniProtKB-SubCell"/>
</dbReference>
<dbReference type="Pfam" id="PF02386">
    <property type="entry name" value="TrkH"/>
    <property type="match status" value="1"/>
</dbReference>
<feature type="transmembrane region" description="Helical" evidence="10">
    <location>
        <begin position="15"/>
        <end position="33"/>
    </location>
</feature>
<evidence type="ECO:0000256" key="2">
    <source>
        <dbReference type="ARBA" id="ARBA00022448"/>
    </source>
</evidence>
<reference evidence="11" key="2">
    <citation type="submission" date="2021-04" db="EMBL/GenBank/DDBJ databases">
        <authorList>
            <person name="Gilroy R."/>
        </authorList>
    </citation>
    <scope>NUCLEOTIDE SEQUENCE</scope>
    <source>
        <strain evidence="11">ChiSxjej3B15-24422</strain>
    </source>
</reference>
<dbReference type="PANTHER" id="PTHR32024">
    <property type="entry name" value="TRK SYSTEM POTASSIUM UPTAKE PROTEIN TRKG-RELATED"/>
    <property type="match status" value="1"/>
</dbReference>
<feature type="transmembrane region" description="Helical" evidence="10">
    <location>
        <begin position="130"/>
        <end position="150"/>
    </location>
</feature>
<evidence type="ECO:0000256" key="9">
    <source>
        <dbReference type="ARBA" id="ARBA00023136"/>
    </source>
</evidence>
<gene>
    <name evidence="11" type="ORF">H9831_02210</name>
</gene>
<evidence type="ECO:0000256" key="4">
    <source>
        <dbReference type="ARBA" id="ARBA00022538"/>
    </source>
</evidence>
<dbReference type="EMBL" id="DXDD01000027">
    <property type="protein sequence ID" value="HIY59486.1"/>
    <property type="molecule type" value="Genomic_DNA"/>
</dbReference>
<dbReference type="NCBIfam" id="TIGR00933">
    <property type="entry name" value="2a38"/>
    <property type="match status" value="1"/>
</dbReference>
<feature type="transmembrane region" description="Helical" evidence="10">
    <location>
        <begin position="395"/>
        <end position="416"/>
    </location>
</feature>
<evidence type="ECO:0000256" key="10">
    <source>
        <dbReference type="SAM" id="Phobius"/>
    </source>
</evidence>
<dbReference type="PANTHER" id="PTHR32024:SF1">
    <property type="entry name" value="KTR SYSTEM POTASSIUM UPTAKE PROTEIN B"/>
    <property type="match status" value="1"/>
</dbReference>
<feature type="transmembrane region" description="Helical" evidence="10">
    <location>
        <begin position="338"/>
        <end position="359"/>
    </location>
</feature>
<accession>A0A9D2C6K9</accession>
<feature type="transmembrane region" description="Helical" evidence="10">
    <location>
        <begin position="76"/>
        <end position="100"/>
    </location>
</feature>
<feature type="transmembrane region" description="Helical" evidence="10">
    <location>
        <begin position="45"/>
        <end position="64"/>
    </location>
</feature>
<comment type="subcellular location">
    <subcellularLocation>
        <location evidence="1">Cell membrane</location>
        <topology evidence="1">Multi-pass membrane protein</topology>
    </subcellularLocation>
</comment>